<organism evidence="5 6">
    <name type="scientific">Merluccius polli</name>
    <name type="common">Benguela hake</name>
    <name type="synonym">Merluccius cadenati</name>
    <dbReference type="NCBI Taxonomy" id="89951"/>
    <lineage>
        <taxon>Eukaryota</taxon>
        <taxon>Metazoa</taxon>
        <taxon>Chordata</taxon>
        <taxon>Craniata</taxon>
        <taxon>Vertebrata</taxon>
        <taxon>Euteleostomi</taxon>
        <taxon>Actinopterygii</taxon>
        <taxon>Neopterygii</taxon>
        <taxon>Teleostei</taxon>
        <taxon>Neoteleostei</taxon>
        <taxon>Acanthomorphata</taxon>
        <taxon>Zeiogadaria</taxon>
        <taxon>Gadariae</taxon>
        <taxon>Gadiformes</taxon>
        <taxon>Gadoidei</taxon>
        <taxon>Merlucciidae</taxon>
        <taxon>Merluccius</taxon>
    </lineage>
</organism>
<dbReference type="Gene3D" id="2.60.40.10">
    <property type="entry name" value="Immunoglobulins"/>
    <property type="match status" value="2"/>
</dbReference>
<keyword evidence="3" id="KW-0732">Signal</keyword>
<dbReference type="InterPro" id="IPR003599">
    <property type="entry name" value="Ig_sub"/>
</dbReference>
<name>A0AA47NV14_MERPO</name>
<reference evidence="5" key="1">
    <citation type="journal article" date="2023" name="Front. Mar. Sci.">
        <title>A new Merluccius polli reference genome to investigate the effects of global change in West African waters.</title>
        <authorList>
            <person name="Mateo J.L."/>
            <person name="Blanco-Fernandez C."/>
            <person name="Garcia-Vazquez E."/>
            <person name="Machado-Schiaffino G."/>
        </authorList>
    </citation>
    <scope>NUCLEOTIDE SEQUENCE</scope>
    <source>
        <strain evidence="5">C29</strain>
        <tissue evidence="5">Fin</tissue>
    </source>
</reference>
<dbReference type="AlphaFoldDB" id="A0AA47NV14"/>
<comment type="caution">
    <text evidence="5">The sequence shown here is derived from an EMBL/GenBank/DDBJ whole genome shotgun (WGS) entry which is preliminary data.</text>
</comment>
<keyword evidence="2" id="KW-0812">Transmembrane</keyword>
<feature type="region of interest" description="Disordered" evidence="1">
    <location>
        <begin position="70"/>
        <end position="98"/>
    </location>
</feature>
<sequence length="395" mass="42371">MGTGHLCVLWMVVISGHGSCGVDFLQGHAGGSAVLRCSVGREQRGGSPPYGVTLRRCWLRQDQVVYMHSQSPPSVSDLHHDHHDNTSTSTRTTRVRVSGDPSGWQLNVTLSALRPTDTDRYCCEFVADGSPYDRIIPGEADFFLYVADDAPTSVDVAHVETCEGGSAVLPCAPPPGRGQRAAVEGFSLKRRKGSAPVELLYHSKRHRHDPVSSAALLSSSGSSSSSSFPAEKLRFTTAPSDAGGMAFNLTLLHLQPRDSGFYSCTLLLAGAPQAGAGPSLGSRVFYVSVQGRQCNCSTYTTLLYALSAAAVLMMLLMAVVICWIQASARVKPQAPVPVYEEMVGVRPPKPKLGRCGLGTFHLEEGEVGEYSDTPVAKHRAENHYDSPCLLRPSQS</sequence>
<dbReference type="InterPro" id="IPR039090">
    <property type="entry name" value="CD7"/>
</dbReference>
<evidence type="ECO:0000256" key="3">
    <source>
        <dbReference type="SAM" id="SignalP"/>
    </source>
</evidence>
<protein>
    <recommendedName>
        <fullName evidence="4">Immunoglobulin domain-containing protein</fullName>
    </recommendedName>
</protein>
<keyword evidence="2" id="KW-0472">Membrane</keyword>
<dbReference type="EMBL" id="JAOPHQ010004319">
    <property type="protein sequence ID" value="KAK0139641.1"/>
    <property type="molecule type" value="Genomic_DNA"/>
</dbReference>
<feature type="signal peptide" evidence="3">
    <location>
        <begin position="1"/>
        <end position="21"/>
    </location>
</feature>
<evidence type="ECO:0000256" key="2">
    <source>
        <dbReference type="SAM" id="Phobius"/>
    </source>
</evidence>
<dbReference type="SMART" id="SM00409">
    <property type="entry name" value="IG"/>
    <property type="match status" value="2"/>
</dbReference>
<keyword evidence="6" id="KW-1185">Reference proteome</keyword>
<dbReference type="Proteomes" id="UP001174136">
    <property type="component" value="Unassembled WGS sequence"/>
</dbReference>
<dbReference type="PANTHER" id="PTHR15343:SF1">
    <property type="entry name" value="CD7 ANTIGEN-LIKE"/>
    <property type="match status" value="1"/>
</dbReference>
<evidence type="ECO:0000313" key="5">
    <source>
        <dbReference type="EMBL" id="KAK0139641.1"/>
    </source>
</evidence>
<dbReference type="SUPFAM" id="SSF48726">
    <property type="entry name" value="Immunoglobulin"/>
    <property type="match status" value="1"/>
</dbReference>
<accession>A0AA47NV14</accession>
<proteinExistence type="predicted"/>
<keyword evidence="2" id="KW-1133">Transmembrane helix</keyword>
<dbReference type="InterPro" id="IPR036179">
    <property type="entry name" value="Ig-like_dom_sf"/>
</dbReference>
<dbReference type="PANTHER" id="PTHR15343">
    <property type="entry name" value="CD7"/>
    <property type="match status" value="1"/>
</dbReference>
<feature type="domain" description="Immunoglobulin" evidence="4">
    <location>
        <begin position="156"/>
        <end position="290"/>
    </location>
</feature>
<dbReference type="GO" id="GO:0038023">
    <property type="term" value="F:signaling receptor activity"/>
    <property type="evidence" value="ECO:0007669"/>
    <property type="project" value="InterPro"/>
</dbReference>
<gene>
    <name evidence="5" type="ORF">N1851_023465</name>
</gene>
<dbReference type="GO" id="GO:0016020">
    <property type="term" value="C:membrane"/>
    <property type="evidence" value="ECO:0007669"/>
    <property type="project" value="InterPro"/>
</dbReference>
<evidence type="ECO:0000256" key="1">
    <source>
        <dbReference type="SAM" id="MobiDB-lite"/>
    </source>
</evidence>
<feature type="chain" id="PRO_5041390894" description="Immunoglobulin domain-containing protein" evidence="3">
    <location>
        <begin position="22"/>
        <end position="395"/>
    </location>
</feature>
<feature type="domain" description="Immunoglobulin" evidence="4">
    <location>
        <begin position="22"/>
        <end position="147"/>
    </location>
</feature>
<dbReference type="GO" id="GO:0002250">
    <property type="term" value="P:adaptive immune response"/>
    <property type="evidence" value="ECO:0007669"/>
    <property type="project" value="InterPro"/>
</dbReference>
<feature type="transmembrane region" description="Helical" evidence="2">
    <location>
        <begin position="302"/>
        <end position="324"/>
    </location>
</feature>
<evidence type="ECO:0000313" key="6">
    <source>
        <dbReference type="Proteomes" id="UP001174136"/>
    </source>
</evidence>
<evidence type="ECO:0000259" key="4">
    <source>
        <dbReference type="SMART" id="SM00409"/>
    </source>
</evidence>
<feature type="compositionally biased region" description="Low complexity" evidence="1">
    <location>
        <begin position="86"/>
        <end position="98"/>
    </location>
</feature>
<dbReference type="InterPro" id="IPR013783">
    <property type="entry name" value="Ig-like_fold"/>
</dbReference>